<dbReference type="InterPro" id="IPR050833">
    <property type="entry name" value="Poly_Biosynth_Transport"/>
</dbReference>
<comment type="subcellular location">
    <subcellularLocation>
        <location evidence="1">Cell membrane</location>
        <topology evidence="1">Multi-pass membrane protein</topology>
    </subcellularLocation>
</comment>
<evidence type="ECO:0000256" key="1">
    <source>
        <dbReference type="ARBA" id="ARBA00004651"/>
    </source>
</evidence>
<dbReference type="PANTHER" id="PTHR30250">
    <property type="entry name" value="PST FAMILY PREDICTED COLANIC ACID TRANSPORTER"/>
    <property type="match status" value="1"/>
</dbReference>
<evidence type="ECO:0000256" key="3">
    <source>
        <dbReference type="ARBA" id="ARBA00022692"/>
    </source>
</evidence>
<feature type="transmembrane region" description="Helical" evidence="6">
    <location>
        <begin position="94"/>
        <end position="113"/>
    </location>
</feature>
<gene>
    <name evidence="7" type="ORF">H8716_02170</name>
</gene>
<evidence type="ECO:0000313" key="8">
    <source>
        <dbReference type="Proteomes" id="UP000657421"/>
    </source>
</evidence>
<evidence type="ECO:0000256" key="2">
    <source>
        <dbReference type="ARBA" id="ARBA00022475"/>
    </source>
</evidence>
<reference evidence="7 8" key="1">
    <citation type="submission" date="2020-08" db="EMBL/GenBank/DDBJ databases">
        <title>Genome public.</title>
        <authorList>
            <person name="Liu C."/>
            <person name="Sun Q."/>
        </authorList>
    </citation>
    <scope>NUCLEOTIDE SEQUENCE [LARGE SCALE GENOMIC DNA]</scope>
    <source>
        <strain evidence="7 8">NSJ-46</strain>
    </source>
</reference>
<dbReference type="PANTHER" id="PTHR30250:SF26">
    <property type="entry name" value="PSMA PROTEIN"/>
    <property type="match status" value="1"/>
</dbReference>
<feature type="transmembrane region" description="Helical" evidence="6">
    <location>
        <begin position="381"/>
        <end position="399"/>
    </location>
</feature>
<feature type="transmembrane region" description="Helical" evidence="6">
    <location>
        <begin position="12"/>
        <end position="33"/>
    </location>
</feature>
<feature type="transmembrane region" description="Helical" evidence="6">
    <location>
        <begin position="310"/>
        <end position="329"/>
    </location>
</feature>
<feature type="transmembrane region" description="Helical" evidence="6">
    <location>
        <begin position="184"/>
        <end position="202"/>
    </location>
</feature>
<keyword evidence="2" id="KW-1003">Cell membrane</keyword>
<feature type="transmembrane region" description="Helical" evidence="6">
    <location>
        <begin position="466"/>
        <end position="488"/>
    </location>
</feature>
<sequence length="516" mass="58293">MKQKSRTEYSVRNTTVAFAAQTTAILMGFFTRVVFTHTLSEGYVGINGLFTDILNILSLSELGVGTAITYALYGPIARGDIKKQQILMRMFRTFYRITAAFVLTAGLCLIPFLDVLMKDRPDVDHLIWIYLLYLLNSVVSYLLIYKKTLIDAHQMNYITVLFHNGFLVIQDLLQIAILLITGNFILFLLAAVICTITGNICMSRQADRMFPYLKEPCREQLPQEERQDIVKNVKAMLMHKLGNVVVNNTDNLLISSFVGVVTAGIYSNYFLIIGSVRQVFDQAMLGVAASVGNLGATEEKEKVGQVFDQLFFIGYWMFGFAGICLLELLNPFVELAFGKKYLFPKEIVLILCINFFINGMRRAVLIFKESMGLFWYDRYKAVAEAILNLVISILLVVNFGVAGVFAGTFASTVLTSVWVEPYVIYKYRLQKPVSGFFRMYAGYLAVMAAIWEVTEVLCRMMTGGPFLVLLQRIVICVAIPNLLLWIVYRNTEKCQNLMALLKKMTGKVWTVRGGGR</sequence>
<feature type="transmembrane region" description="Helical" evidence="6">
    <location>
        <begin position="341"/>
        <end position="360"/>
    </location>
</feature>
<dbReference type="RefSeq" id="WP_249306891.1">
    <property type="nucleotide sequence ID" value="NZ_JACRSZ010000001.1"/>
</dbReference>
<feature type="transmembrane region" description="Helical" evidence="6">
    <location>
        <begin position="437"/>
        <end position="454"/>
    </location>
</feature>
<organism evidence="7 8">
    <name type="scientific">Jingyaoa shaoxingensis</name>
    <dbReference type="NCBI Taxonomy" id="2763671"/>
    <lineage>
        <taxon>Bacteria</taxon>
        <taxon>Bacillati</taxon>
        <taxon>Bacillota</taxon>
        <taxon>Clostridia</taxon>
        <taxon>Lachnospirales</taxon>
        <taxon>Lachnospiraceae</taxon>
        <taxon>Jingyaoa</taxon>
    </lineage>
</organism>
<evidence type="ECO:0000256" key="6">
    <source>
        <dbReference type="SAM" id="Phobius"/>
    </source>
</evidence>
<proteinExistence type="predicted"/>
<evidence type="ECO:0000256" key="4">
    <source>
        <dbReference type="ARBA" id="ARBA00022989"/>
    </source>
</evidence>
<protein>
    <submittedName>
        <fullName evidence="7">Lipopolysaccharide biosynthesis protein</fullName>
    </submittedName>
</protein>
<feature type="transmembrane region" description="Helical" evidence="6">
    <location>
        <begin position="157"/>
        <end position="178"/>
    </location>
</feature>
<keyword evidence="3 6" id="KW-0812">Transmembrane</keyword>
<comment type="caution">
    <text evidence="7">The sequence shown here is derived from an EMBL/GenBank/DDBJ whole genome shotgun (WGS) entry which is preliminary data.</text>
</comment>
<accession>A0ABR7N670</accession>
<keyword evidence="4 6" id="KW-1133">Transmembrane helix</keyword>
<name>A0ABR7N670_9FIRM</name>
<dbReference type="Proteomes" id="UP000657421">
    <property type="component" value="Unassembled WGS sequence"/>
</dbReference>
<keyword evidence="8" id="KW-1185">Reference proteome</keyword>
<feature type="transmembrane region" description="Helical" evidence="6">
    <location>
        <begin position="53"/>
        <end position="73"/>
    </location>
</feature>
<evidence type="ECO:0000313" key="7">
    <source>
        <dbReference type="EMBL" id="MBC8571897.1"/>
    </source>
</evidence>
<evidence type="ECO:0000256" key="5">
    <source>
        <dbReference type="ARBA" id="ARBA00023136"/>
    </source>
</evidence>
<dbReference type="EMBL" id="JACRSZ010000001">
    <property type="protein sequence ID" value="MBC8571897.1"/>
    <property type="molecule type" value="Genomic_DNA"/>
</dbReference>
<feature type="transmembrane region" description="Helical" evidence="6">
    <location>
        <begin position="125"/>
        <end position="145"/>
    </location>
</feature>
<keyword evidence="5 6" id="KW-0472">Membrane</keyword>